<organism evidence="4 5">
    <name type="scientific">Aminobacter aminovorans</name>
    <name type="common">Chelatobacter heintzii</name>
    <dbReference type="NCBI Taxonomy" id="83263"/>
    <lineage>
        <taxon>Bacteria</taxon>
        <taxon>Pseudomonadati</taxon>
        <taxon>Pseudomonadota</taxon>
        <taxon>Alphaproteobacteria</taxon>
        <taxon>Hyphomicrobiales</taxon>
        <taxon>Phyllobacteriaceae</taxon>
        <taxon>Aminobacter</taxon>
    </lineage>
</organism>
<reference evidence="4 5" key="1">
    <citation type="submission" date="2018-06" db="EMBL/GenBank/DDBJ databases">
        <authorList>
            <consortium name="Pathogen Informatics"/>
            <person name="Doyle S."/>
        </authorList>
    </citation>
    <scope>NUCLEOTIDE SEQUENCE [LARGE SCALE GENOMIC DNA]</scope>
    <source>
        <strain evidence="4 5">NCTC10684</strain>
    </source>
</reference>
<proteinExistence type="predicted"/>
<sequence length="556" mass="61021">MKVNSFTLFCMTAAVAKTLAHIGESGFLGPRFQFQGASLAGTGRRQNILLITCDQWRGDSLSAVGHPVVKTPNSDALAREGVLFSRHYAGAAPCSPARACLYTGLYQMNNRVCRNGTPLDDRHDNIARAARRVGYDPTLFGYTDVSPDPRNRAPGDPFLRTYEGVLPGFTTRQLLPEHQKGWLSWLAARGIDSSAGFPDIHRPATADAPEVSNAIPVYSKDETPAAFLTGEFLRWLGEQDKGEPWFAHVSFLSPHPPFIVPAPFNTMYDPAEGPAYARAPSLDAEKASHPFLTYHLEHHQGKSSFIPGAAGKVGDWSEEEFRKIRALYYGMISEVDSQLGRIWQGIRDKGDWEDTIVILTSDHAEMMGDHHMLGKGGWFDGSYHVPLIVKAPGHERAAGSTINRFTAAVDIMPTLLDLIGAAAQPHLDGQSLKPFLDGEAPAGWRDAAHWEYDFRSVANGATEAYFGTGSRQLNLSVVRTETVKYVHFGGGLPPLLYNLANDPGEMRNLADDPAWLGVRLEFAEKLLGWRARHLDQSLALSELAEAGPTGHFLRLP</sequence>
<dbReference type="EC" id="3.1.6.1" evidence="4"/>
<dbReference type="EMBL" id="UFSM01000001">
    <property type="protein sequence ID" value="SUU88195.1"/>
    <property type="molecule type" value="Genomic_DNA"/>
</dbReference>
<protein>
    <submittedName>
        <fullName evidence="4">Arylsulfatase</fullName>
        <ecNumber evidence="4">3.1.6.1</ecNumber>
    </submittedName>
</protein>
<evidence type="ECO:0000313" key="5">
    <source>
        <dbReference type="Proteomes" id="UP000254701"/>
    </source>
</evidence>
<dbReference type="GO" id="GO:0046872">
    <property type="term" value="F:metal ion binding"/>
    <property type="evidence" value="ECO:0007669"/>
    <property type="project" value="UniProtKB-KW"/>
</dbReference>
<dbReference type="AlphaFoldDB" id="A0A380WHE4"/>
<dbReference type="InterPro" id="IPR000917">
    <property type="entry name" value="Sulfatase_N"/>
</dbReference>
<dbReference type="GO" id="GO:0004065">
    <property type="term" value="F:arylsulfatase activity"/>
    <property type="evidence" value="ECO:0007669"/>
    <property type="project" value="UniProtKB-EC"/>
</dbReference>
<dbReference type="PANTHER" id="PTHR45953:SF1">
    <property type="entry name" value="IDURONATE 2-SULFATASE"/>
    <property type="match status" value="1"/>
</dbReference>
<dbReference type="SUPFAM" id="SSF53649">
    <property type="entry name" value="Alkaline phosphatase-like"/>
    <property type="match status" value="1"/>
</dbReference>
<evidence type="ECO:0000256" key="1">
    <source>
        <dbReference type="ARBA" id="ARBA00022723"/>
    </source>
</evidence>
<evidence type="ECO:0000259" key="3">
    <source>
        <dbReference type="Pfam" id="PF00884"/>
    </source>
</evidence>
<evidence type="ECO:0000313" key="4">
    <source>
        <dbReference type="EMBL" id="SUU88195.1"/>
    </source>
</evidence>
<evidence type="ECO:0000256" key="2">
    <source>
        <dbReference type="ARBA" id="ARBA00022801"/>
    </source>
</evidence>
<gene>
    <name evidence="4" type="ORF">NCTC10684_01403</name>
</gene>
<dbReference type="PANTHER" id="PTHR45953">
    <property type="entry name" value="IDURONATE 2-SULFATASE"/>
    <property type="match status" value="1"/>
</dbReference>
<keyword evidence="2 4" id="KW-0378">Hydrolase</keyword>
<dbReference type="Gene3D" id="3.40.720.10">
    <property type="entry name" value="Alkaline Phosphatase, subunit A"/>
    <property type="match status" value="1"/>
</dbReference>
<dbReference type="Pfam" id="PF00884">
    <property type="entry name" value="Sulfatase"/>
    <property type="match status" value="1"/>
</dbReference>
<dbReference type="CDD" id="cd16028">
    <property type="entry name" value="PMH"/>
    <property type="match status" value="1"/>
</dbReference>
<name>A0A380WHE4_AMIAI</name>
<dbReference type="InterPro" id="IPR017850">
    <property type="entry name" value="Alkaline_phosphatase_core_sf"/>
</dbReference>
<keyword evidence="1" id="KW-0479">Metal-binding</keyword>
<dbReference type="GO" id="GO:0005737">
    <property type="term" value="C:cytoplasm"/>
    <property type="evidence" value="ECO:0007669"/>
    <property type="project" value="TreeGrafter"/>
</dbReference>
<feature type="domain" description="Sulfatase N-terminal" evidence="3">
    <location>
        <begin position="46"/>
        <end position="420"/>
    </location>
</feature>
<accession>A0A380WHE4</accession>
<dbReference type="Proteomes" id="UP000254701">
    <property type="component" value="Unassembled WGS sequence"/>
</dbReference>